<name>A0A183I9X0_9BILA</name>
<dbReference type="AlphaFoldDB" id="A0A183I9X0"/>
<evidence type="ECO:0000313" key="2">
    <source>
        <dbReference type="Proteomes" id="UP000270296"/>
    </source>
</evidence>
<keyword evidence="2" id="KW-1185">Reference proteome</keyword>
<dbReference type="InterPro" id="IPR024855">
    <property type="entry name" value="UNC79"/>
</dbReference>
<dbReference type="PANTHER" id="PTHR21696">
    <property type="entry name" value="PROTEIN UNC-79 HOMOLOG"/>
    <property type="match status" value="1"/>
</dbReference>
<evidence type="ECO:0000313" key="3">
    <source>
        <dbReference type="WBParaSite" id="SBAD_0000043301-mRNA-1"/>
    </source>
</evidence>
<dbReference type="OrthoDB" id="5852625at2759"/>
<dbReference type="EMBL" id="UZAM01001014">
    <property type="protein sequence ID" value="VDO83361.1"/>
    <property type="molecule type" value="Genomic_DNA"/>
</dbReference>
<protein>
    <submittedName>
        <fullName evidence="3">RGS domain-containing protein</fullName>
    </submittedName>
</protein>
<reference evidence="1 2" key="2">
    <citation type="submission" date="2018-11" db="EMBL/GenBank/DDBJ databases">
        <authorList>
            <consortium name="Pathogen Informatics"/>
        </authorList>
    </citation>
    <scope>NUCLEOTIDE SEQUENCE [LARGE SCALE GENOMIC DNA]</scope>
</reference>
<accession>A0A183I9X0</accession>
<dbReference type="WBParaSite" id="SBAD_0000043301-mRNA-1">
    <property type="protein sequence ID" value="SBAD_0000043301-mRNA-1"/>
    <property type="gene ID" value="SBAD_0000043301"/>
</dbReference>
<dbReference type="Proteomes" id="UP000270296">
    <property type="component" value="Unassembled WGS sequence"/>
</dbReference>
<reference evidence="3" key="1">
    <citation type="submission" date="2016-06" db="UniProtKB">
        <authorList>
            <consortium name="WormBaseParasite"/>
        </authorList>
    </citation>
    <scope>IDENTIFICATION</scope>
</reference>
<evidence type="ECO:0000313" key="1">
    <source>
        <dbReference type="EMBL" id="VDO83361.1"/>
    </source>
</evidence>
<organism evidence="3">
    <name type="scientific">Soboliphyme baturini</name>
    <dbReference type="NCBI Taxonomy" id="241478"/>
    <lineage>
        <taxon>Eukaryota</taxon>
        <taxon>Metazoa</taxon>
        <taxon>Ecdysozoa</taxon>
        <taxon>Nematoda</taxon>
        <taxon>Enoplea</taxon>
        <taxon>Dorylaimia</taxon>
        <taxon>Dioctophymatida</taxon>
        <taxon>Dioctophymatoidea</taxon>
        <taxon>Soboliphymatidae</taxon>
        <taxon>Soboliphyme</taxon>
    </lineage>
</organism>
<proteinExistence type="predicted"/>
<dbReference type="PANTHER" id="PTHR21696:SF2">
    <property type="entry name" value="PROTEIN UNC-79 HOMOLOG"/>
    <property type="match status" value="1"/>
</dbReference>
<sequence length="154" mass="17584">MLCSSCNRAFLKERDRHAVTRCCLNELTQALKFKHNLHESNYITIIKLILHDYGEAVGAGIDDKVMYVTNASECVSVYLQDFIDFVQDSHVLHRMKMMARESSALSEDTLGGELKAGLSKYIAYEIYRATSRDARSMYRYLPWLLSPPPITQLG</sequence>
<gene>
    <name evidence="1" type="ORF">SBAD_LOCUS415</name>
</gene>